<organism evidence="11 12">
    <name type="scientific">Tigriopus californicus</name>
    <name type="common">Marine copepod</name>
    <dbReference type="NCBI Taxonomy" id="6832"/>
    <lineage>
        <taxon>Eukaryota</taxon>
        <taxon>Metazoa</taxon>
        <taxon>Ecdysozoa</taxon>
        <taxon>Arthropoda</taxon>
        <taxon>Crustacea</taxon>
        <taxon>Multicrustacea</taxon>
        <taxon>Hexanauplia</taxon>
        <taxon>Copepoda</taxon>
        <taxon>Harpacticoida</taxon>
        <taxon>Harpacticidae</taxon>
        <taxon>Tigriopus</taxon>
    </lineage>
</organism>
<evidence type="ECO:0000256" key="4">
    <source>
        <dbReference type="ARBA" id="ARBA00023015"/>
    </source>
</evidence>
<dbReference type="InterPro" id="IPR013088">
    <property type="entry name" value="Znf_NHR/GATA"/>
</dbReference>
<dbReference type="SMART" id="SM00399">
    <property type="entry name" value="ZnF_C4"/>
    <property type="match status" value="1"/>
</dbReference>
<feature type="region of interest" description="Disordered" evidence="9">
    <location>
        <begin position="39"/>
        <end position="71"/>
    </location>
</feature>
<keyword evidence="1" id="KW-0479">Metal-binding</keyword>
<dbReference type="SUPFAM" id="SSF57716">
    <property type="entry name" value="Glucocorticoid receptor-like (DNA-binding domain)"/>
    <property type="match status" value="1"/>
</dbReference>
<dbReference type="Gene3D" id="3.30.50.10">
    <property type="entry name" value="Erythroid Transcription Factor GATA-1, subunit A"/>
    <property type="match status" value="1"/>
</dbReference>
<dbReference type="STRING" id="6832.A0A553P786"/>
<accession>A0A553P786</accession>
<keyword evidence="5" id="KW-0238">DNA-binding</keyword>
<dbReference type="CDD" id="cd06916">
    <property type="entry name" value="NR_DBD_like"/>
    <property type="match status" value="1"/>
</dbReference>
<keyword evidence="2" id="KW-0863">Zinc-finger</keyword>
<keyword evidence="7" id="KW-0675">Receptor</keyword>
<keyword evidence="8" id="KW-0539">Nucleus</keyword>
<evidence type="ECO:0000313" key="11">
    <source>
        <dbReference type="EMBL" id="TRY73543.1"/>
    </source>
</evidence>
<keyword evidence="4" id="KW-0805">Transcription regulation</keyword>
<evidence type="ECO:0000256" key="7">
    <source>
        <dbReference type="ARBA" id="ARBA00023170"/>
    </source>
</evidence>
<dbReference type="PROSITE" id="PS51030">
    <property type="entry name" value="NUCLEAR_REC_DBD_2"/>
    <property type="match status" value="1"/>
</dbReference>
<evidence type="ECO:0000256" key="2">
    <source>
        <dbReference type="ARBA" id="ARBA00022771"/>
    </source>
</evidence>
<protein>
    <recommendedName>
        <fullName evidence="10">Nuclear receptor domain-containing protein</fullName>
    </recommendedName>
</protein>
<dbReference type="InterPro" id="IPR035500">
    <property type="entry name" value="NHR-like_dom_sf"/>
</dbReference>
<comment type="caution">
    <text evidence="11">The sequence shown here is derived from an EMBL/GenBank/DDBJ whole genome shotgun (WGS) entry which is preliminary data.</text>
</comment>
<evidence type="ECO:0000256" key="8">
    <source>
        <dbReference type="ARBA" id="ARBA00023242"/>
    </source>
</evidence>
<dbReference type="PANTHER" id="PTHR24082:SF482">
    <property type="entry name" value="NUCLEAR RECEPTOR"/>
    <property type="match status" value="1"/>
</dbReference>
<dbReference type="GO" id="GO:0030154">
    <property type="term" value="P:cell differentiation"/>
    <property type="evidence" value="ECO:0007669"/>
    <property type="project" value="TreeGrafter"/>
</dbReference>
<gene>
    <name evidence="11" type="ORF">TCAL_03366</name>
</gene>
<evidence type="ECO:0000313" key="12">
    <source>
        <dbReference type="Proteomes" id="UP000318571"/>
    </source>
</evidence>
<dbReference type="InterPro" id="IPR001628">
    <property type="entry name" value="Znf_hrmn_rcpt"/>
</dbReference>
<keyword evidence="3" id="KW-0862">Zinc</keyword>
<dbReference type="EMBL" id="VCGU01000007">
    <property type="protein sequence ID" value="TRY73543.1"/>
    <property type="molecule type" value="Genomic_DNA"/>
</dbReference>
<feature type="region of interest" description="Disordered" evidence="9">
    <location>
        <begin position="127"/>
        <end position="158"/>
    </location>
</feature>
<dbReference type="Pfam" id="PF00105">
    <property type="entry name" value="zf-C4"/>
    <property type="match status" value="1"/>
</dbReference>
<feature type="compositionally biased region" description="Polar residues" evidence="9">
    <location>
        <begin position="134"/>
        <end position="143"/>
    </location>
</feature>
<evidence type="ECO:0000256" key="9">
    <source>
        <dbReference type="SAM" id="MobiDB-lite"/>
    </source>
</evidence>
<reference evidence="11 12" key="1">
    <citation type="journal article" date="2018" name="Nat. Ecol. Evol.">
        <title>Genomic signatures of mitonuclear coevolution across populations of Tigriopus californicus.</title>
        <authorList>
            <person name="Barreto F.S."/>
            <person name="Watson E.T."/>
            <person name="Lima T.G."/>
            <person name="Willett C.S."/>
            <person name="Edmands S."/>
            <person name="Li W."/>
            <person name="Burton R.S."/>
        </authorList>
    </citation>
    <scope>NUCLEOTIDE SEQUENCE [LARGE SCALE GENOMIC DNA]</scope>
    <source>
        <strain evidence="11 12">San Diego</strain>
    </source>
</reference>
<dbReference type="InterPro" id="IPR050234">
    <property type="entry name" value="Nuclear_hormone_rcpt_NR1"/>
</dbReference>
<evidence type="ECO:0000256" key="6">
    <source>
        <dbReference type="ARBA" id="ARBA00023163"/>
    </source>
</evidence>
<dbReference type="PROSITE" id="PS00031">
    <property type="entry name" value="NUCLEAR_REC_DBD_1"/>
    <property type="match status" value="1"/>
</dbReference>
<dbReference type="GO" id="GO:0004879">
    <property type="term" value="F:nuclear receptor activity"/>
    <property type="evidence" value="ECO:0007669"/>
    <property type="project" value="TreeGrafter"/>
</dbReference>
<dbReference type="SUPFAM" id="SSF48508">
    <property type="entry name" value="Nuclear receptor ligand-binding domain"/>
    <property type="match status" value="1"/>
</dbReference>
<feature type="domain" description="Nuclear receptor" evidence="10">
    <location>
        <begin position="167"/>
        <end position="245"/>
    </location>
</feature>
<keyword evidence="6" id="KW-0804">Transcription</keyword>
<feature type="region of interest" description="Disordered" evidence="9">
    <location>
        <begin position="253"/>
        <end position="277"/>
    </location>
</feature>
<evidence type="ECO:0000256" key="3">
    <source>
        <dbReference type="ARBA" id="ARBA00022833"/>
    </source>
</evidence>
<feature type="compositionally biased region" description="Low complexity" evidence="9">
    <location>
        <begin position="39"/>
        <end position="58"/>
    </location>
</feature>
<dbReference type="PRINTS" id="PR00047">
    <property type="entry name" value="STROIDFINGER"/>
</dbReference>
<sequence>MQDCRETLQIQRHEEEFLMAHQHVSTPISLPEFLSPFNQSPSLSASSRSSYSSDFVGSPEQSHRSSPPEQMIRNDVQYSNENLLYAIDNTMVKLQKFPQPLAIKTEPDEILPMSFTDDQIQRYPIQLVKREQSQPEPDSTFPSPTKRPRHDSGFPTPLAPMASGDGPRLCHVCGEKAGKHSYYGGQVCPSCRAFFRRSVQSKYSDVYTCSKTGSCPITLKTRKNCQYCRFQLCERAGMKRSWVLADGDRKKKLDPKETVKQDTPHTPTILEDSHDGDRLPLSDTEVSRIDNFFHQMTTIKSSPIPLESNVVEEIAQLVKYKEKVLSESTRKALKHVMTTRLRSFALALDEIRVLESAERDILLDCNLEAMLKLLLSNFLRTQTNWVNQVETVLGPSDVIKLSQQVNDLTIDSAHGVEYGQVFPNTQSPWDDQHRHLMEKVCKWMQTSQDDGTGFCLLSLVLLFSVDRIPSALRSRQICENQQLEFLVLLKKYLQSKHGKHVGSKYFAGAIQVLMDCRDLQELSAKI</sequence>
<evidence type="ECO:0000259" key="10">
    <source>
        <dbReference type="PROSITE" id="PS51030"/>
    </source>
</evidence>
<feature type="compositionally biased region" description="Basic and acidic residues" evidence="9">
    <location>
        <begin position="253"/>
        <end position="263"/>
    </location>
</feature>
<dbReference type="GO" id="GO:0000978">
    <property type="term" value="F:RNA polymerase II cis-regulatory region sequence-specific DNA binding"/>
    <property type="evidence" value="ECO:0007669"/>
    <property type="project" value="TreeGrafter"/>
</dbReference>
<evidence type="ECO:0000256" key="1">
    <source>
        <dbReference type="ARBA" id="ARBA00022723"/>
    </source>
</evidence>
<dbReference type="Gene3D" id="1.10.565.10">
    <property type="entry name" value="Retinoid X Receptor"/>
    <property type="match status" value="1"/>
</dbReference>
<dbReference type="Proteomes" id="UP000318571">
    <property type="component" value="Chromosome 3"/>
</dbReference>
<dbReference type="PANTHER" id="PTHR24082">
    <property type="entry name" value="NUCLEAR HORMONE RECEPTOR"/>
    <property type="match status" value="1"/>
</dbReference>
<dbReference type="GO" id="GO:0000122">
    <property type="term" value="P:negative regulation of transcription by RNA polymerase II"/>
    <property type="evidence" value="ECO:0007669"/>
    <property type="project" value="TreeGrafter"/>
</dbReference>
<keyword evidence="12" id="KW-1185">Reference proteome</keyword>
<dbReference type="AlphaFoldDB" id="A0A553P786"/>
<dbReference type="GO" id="GO:0008270">
    <property type="term" value="F:zinc ion binding"/>
    <property type="evidence" value="ECO:0007669"/>
    <property type="project" value="UniProtKB-KW"/>
</dbReference>
<name>A0A553P786_TIGCA</name>
<evidence type="ECO:0000256" key="5">
    <source>
        <dbReference type="ARBA" id="ARBA00023125"/>
    </source>
</evidence>
<proteinExistence type="predicted"/>
<dbReference type="GO" id="GO:0045944">
    <property type="term" value="P:positive regulation of transcription by RNA polymerase II"/>
    <property type="evidence" value="ECO:0007669"/>
    <property type="project" value="TreeGrafter"/>
</dbReference>